<keyword evidence="2" id="KW-1185">Reference proteome</keyword>
<reference evidence="1" key="1">
    <citation type="submission" date="2021-05" db="EMBL/GenBank/DDBJ databases">
        <authorList>
            <person name="Pan Q."/>
            <person name="Jouanno E."/>
            <person name="Zahm M."/>
            <person name="Klopp C."/>
            <person name="Cabau C."/>
            <person name="Louis A."/>
            <person name="Berthelot C."/>
            <person name="Parey E."/>
            <person name="Roest Crollius H."/>
            <person name="Montfort J."/>
            <person name="Robinson-Rechavi M."/>
            <person name="Bouchez O."/>
            <person name="Lampietro C."/>
            <person name="Lopez Roques C."/>
            <person name="Donnadieu C."/>
            <person name="Postlethwait J."/>
            <person name="Bobe J."/>
            <person name="Dillon D."/>
            <person name="Chandos A."/>
            <person name="von Hippel F."/>
            <person name="Guiguen Y."/>
        </authorList>
    </citation>
    <scope>NUCLEOTIDE SEQUENCE</scope>
    <source>
        <strain evidence="1">YG-Jan2019</strain>
    </source>
</reference>
<evidence type="ECO:0000313" key="1">
    <source>
        <dbReference type="EMBL" id="KAJ7987753.1"/>
    </source>
</evidence>
<accession>A0ACC2F8T6</accession>
<organism evidence="1 2">
    <name type="scientific">Dallia pectoralis</name>
    <name type="common">Alaska blackfish</name>
    <dbReference type="NCBI Taxonomy" id="75939"/>
    <lineage>
        <taxon>Eukaryota</taxon>
        <taxon>Metazoa</taxon>
        <taxon>Chordata</taxon>
        <taxon>Craniata</taxon>
        <taxon>Vertebrata</taxon>
        <taxon>Euteleostomi</taxon>
        <taxon>Actinopterygii</taxon>
        <taxon>Neopterygii</taxon>
        <taxon>Teleostei</taxon>
        <taxon>Protacanthopterygii</taxon>
        <taxon>Esociformes</taxon>
        <taxon>Umbridae</taxon>
        <taxon>Dallia</taxon>
    </lineage>
</organism>
<sequence>MKEVAGWSTEDVLQWLNDAGLPEYSEAFRYQNGQGLLQLSEADFRTPPLALVTSDGGKRLLEKMETLRIEHHIEAHKNGHANGHAILTISDEVV</sequence>
<name>A0ACC2F8T6_DALPE</name>
<dbReference type="EMBL" id="CM055759">
    <property type="protein sequence ID" value="KAJ7987753.1"/>
    <property type="molecule type" value="Genomic_DNA"/>
</dbReference>
<protein>
    <submittedName>
        <fullName evidence="1">Uncharacterized protein</fullName>
    </submittedName>
</protein>
<feature type="non-terminal residue" evidence="1">
    <location>
        <position position="94"/>
    </location>
</feature>
<proteinExistence type="predicted"/>
<gene>
    <name evidence="1" type="ORF">DPEC_G00329760</name>
</gene>
<comment type="caution">
    <text evidence="1">The sequence shown here is derived from an EMBL/GenBank/DDBJ whole genome shotgun (WGS) entry which is preliminary data.</text>
</comment>
<evidence type="ECO:0000313" key="2">
    <source>
        <dbReference type="Proteomes" id="UP001157502"/>
    </source>
</evidence>
<dbReference type="Proteomes" id="UP001157502">
    <property type="component" value="Chromosome 32"/>
</dbReference>